<proteinExistence type="predicted"/>
<dbReference type="AlphaFoldDB" id="A0A2W5FF32"/>
<reference evidence="1 2" key="1">
    <citation type="submission" date="2017-08" db="EMBL/GenBank/DDBJ databases">
        <title>Infants hospitalized years apart are colonized by the same room-sourced microbial strains.</title>
        <authorList>
            <person name="Brooks B."/>
            <person name="Olm M.R."/>
            <person name="Firek B.A."/>
            <person name="Baker R."/>
            <person name="Thomas B.C."/>
            <person name="Morowitz M.J."/>
            <person name="Banfield J.F."/>
        </authorList>
    </citation>
    <scope>NUCLEOTIDE SEQUENCE [LARGE SCALE GENOMIC DNA]</scope>
    <source>
        <strain evidence="1">S2_006_000_R2_64</strain>
    </source>
</reference>
<evidence type="ECO:0000313" key="2">
    <source>
        <dbReference type="Proteomes" id="UP000249739"/>
    </source>
</evidence>
<comment type="caution">
    <text evidence="1">The sequence shown here is derived from an EMBL/GenBank/DDBJ whole genome shotgun (WGS) entry which is preliminary data.</text>
</comment>
<dbReference type="EMBL" id="QFOT01000122">
    <property type="protein sequence ID" value="PZP54625.1"/>
    <property type="molecule type" value="Genomic_DNA"/>
</dbReference>
<feature type="non-terminal residue" evidence="1">
    <location>
        <position position="102"/>
    </location>
</feature>
<gene>
    <name evidence="1" type="ORF">DI586_09360</name>
</gene>
<protein>
    <submittedName>
        <fullName evidence="1">Uncharacterized protein</fullName>
    </submittedName>
</protein>
<evidence type="ECO:0000313" key="1">
    <source>
        <dbReference type="EMBL" id="PZP54625.1"/>
    </source>
</evidence>
<name>A0A2W5FF32_9BACT</name>
<accession>A0A2W5FF32</accession>
<dbReference type="Proteomes" id="UP000249739">
    <property type="component" value="Unassembled WGS sequence"/>
</dbReference>
<organism evidence="1 2">
    <name type="scientific">Micavibrio aeruginosavorus</name>
    <dbReference type="NCBI Taxonomy" id="349221"/>
    <lineage>
        <taxon>Bacteria</taxon>
        <taxon>Pseudomonadati</taxon>
        <taxon>Bdellovibrionota</taxon>
        <taxon>Bdellovibrionia</taxon>
        <taxon>Bdellovibrionales</taxon>
        <taxon>Pseudobdellovibrionaceae</taxon>
        <taxon>Micavibrio</taxon>
    </lineage>
</organism>
<sequence length="102" mass="11486">MELNASSSASAYTHQSIIVDFNNASHVYLLERAWEELFLPEFPNQKQQESVADWKRRNEDPNVGLSIPIIGENLDDPENAVIKGFSVGTLFKKSGTLLQDYT</sequence>